<dbReference type="InterPro" id="IPR007692">
    <property type="entry name" value="DNA_helicase_DnaB"/>
</dbReference>
<reference evidence="14 15" key="1">
    <citation type="submission" date="2013-08" db="EMBL/GenBank/DDBJ databases">
        <authorList>
            <person name="Weinstock G."/>
            <person name="Sodergren E."/>
            <person name="Wylie T."/>
            <person name="Fulton L."/>
            <person name="Fulton R."/>
            <person name="Fronick C."/>
            <person name="O'Laughlin M."/>
            <person name="Godfrey J."/>
            <person name="Miner T."/>
            <person name="Herter B."/>
            <person name="Appelbaum E."/>
            <person name="Cordes M."/>
            <person name="Lek S."/>
            <person name="Wollam A."/>
            <person name="Pepin K.H."/>
            <person name="Palsikar V.B."/>
            <person name="Mitreva M."/>
            <person name="Wilson R.K."/>
        </authorList>
    </citation>
    <scope>NUCLEOTIDE SEQUENCE [LARGE SCALE GENOMIC DNA]</scope>
    <source>
        <strain evidence="14 15">ATCC 700627</strain>
    </source>
</reference>
<dbReference type="PATRIC" id="fig|1321820.3.peg.1176"/>
<dbReference type="eggNOG" id="COG0305">
    <property type="taxonomic scope" value="Bacteria"/>
</dbReference>
<dbReference type="SUPFAM" id="SSF52540">
    <property type="entry name" value="P-loop containing nucleoside triphosphate hydrolases"/>
    <property type="match status" value="1"/>
</dbReference>
<comment type="similarity">
    <text evidence="1 12">Belongs to the helicase family. DnaB subfamily.</text>
</comment>
<dbReference type="GO" id="GO:0003677">
    <property type="term" value="F:DNA binding"/>
    <property type="evidence" value="ECO:0007669"/>
    <property type="project" value="UniProtKB-UniRule"/>
</dbReference>
<keyword evidence="5 12" id="KW-0378">Hydrolase</keyword>
<dbReference type="InterPro" id="IPR016136">
    <property type="entry name" value="DNA_helicase_N/primase_C"/>
</dbReference>
<dbReference type="AlphaFoldDB" id="U2QLJ2"/>
<dbReference type="GO" id="GO:0005829">
    <property type="term" value="C:cytosol"/>
    <property type="evidence" value="ECO:0007669"/>
    <property type="project" value="TreeGrafter"/>
</dbReference>
<evidence type="ECO:0000313" key="14">
    <source>
        <dbReference type="EMBL" id="ERK57074.1"/>
    </source>
</evidence>
<evidence type="ECO:0000256" key="10">
    <source>
        <dbReference type="ARBA" id="ARBA00048954"/>
    </source>
</evidence>
<keyword evidence="4 12" id="KW-0547">Nucleotide-binding</keyword>
<evidence type="ECO:0000256" key="7">
    <source>
        <dbReference type="ARBA" id="ARBA00022840"/>
    </source>
</evidence>
<dbReference type="CDD" id="cd00984">
    <property type="entry name" value="DnaB_C"/>
    <property type="match status" value="1"/>
</dbReference>
<dbReference type="GO" id="GO:1990077">
    <property type="term" value="C:primosome complex"/>
    <property type="evidence" value="ECO:0007669"/>
    <property type="project" value="UniProtKB-UniRule"/>
</dbReference>
<dbReference type="PANTHER" id="PTHR30153:SF2">
    <property type="entry name" value="REPLICATIVE DNA HELICASE"/>
    <property type="match status" value="1"/>
</dbReference>
<dbReference type="NCBIfam" id="TIGR00665">
    <property type="entry name" value="DnaB"/>
    <property type="match status" value="1"/>
</dbReference>
<evidence type="ECO:0000256" key="11">
    <source>
        <dbReference type="NCBIfam" id="TIGR00665"/>
    </source>
</evidence>
<keyword evidence="7 12" id="KW-0067">ATP-binding</keyword>
<proteinExistence type="inferred from homology"/>
<feature type="domain" description="SF4 helicase" evidence="13">
    <location>
        <begin position="174"/>
        <end position="453"/>
    </location>
</feature>
<dbReference type="EC" id="5.6.2.3" evidence="11 12"/>
<dbReference type="GO" id="GO:0043139">
    <property type="term" value="F:5'-3' DNA helicase activity"/>
    <property type="evidence" value="ECO:0007669"/>
    <property type="project" value="UniProtKB-EC"/>
</dbReference>
<dbReference type="GO" id="GO:0006269">
    <property type="term" value="P:DNA replication, synthesis of primer"/>
    <property type="evidence" value="ECO:0007669"/>
    <property type="project" value="UniProtKB-UniRule"/>
</dbReference>
<dbReference type="Gene3D" id="3.40.50.300">
    <property type="entry name" value="P-loop containing nucleotide triphosphate hydrolases"/>
    <property type="match status" value="1"/>
</dbReference>
<sequence>MKYHIDSVILAEQSLLGALMREPEKLVEIKAAVEVEDFYDERNKDVYNAILRLDEAEITPDTTTIFEEINDSGAFRTSNASLYIVELYDVTPSSRNIMHYATLVKRYSIYREIRGALLSSTEEMNAGNADIDSLTATLFDQVERAMERAKQSHFKNMKDVTDEVFKEILARMSGEGQSVAMPTGFSSLDQLVGLGKGDLFILAARPSMGKTAFALNIALNIAGKNHKTEDEKKTVALFSLEMGADQLVSRMICSEGMLDSEKIKKGTLDNDDLFKLETAVHFLNQKNIFIEDSAFIKVNEVKAKCKLLKSEHGLDLVVIDYLQLLQGSKRTDNRQQEVSEISRSLKQMARELECPVIALSQLSRGVESRQDKRPMMSDLRESGSIEQDADIVSFLYRGDYYRNADTDESEIQEHNDVSTVEVIVAKNRNGQTGTAELAFMKRYNKFVSKSYGE</sequence>
<comment type="caution">
    <text evidence="14">The sequence shown here is derived from an EMBL/GenBank/DDBJ whole genome shotgun (WGS) entry which is preliminary data.</text>
</comment>
<organism evidence="14 15">
    <name type="scientific">Gemella bergeri ATCC 700627</name>
    <dbReference type="NCBI Taxonomy" id="1321820"/>
    <lineage>
        <taxon>Bacteria</taxon>
        <taxon>Bacillati</taxon>
        <taxon>Bacillota</taxon>
        <taxon>Bacilli</taxon>
        <taxon>Bacillales</taxon>
        <taxon>Gemellaceae</taxon>
        <taxon>Gemella</taxon>
    </lineage>
</organism>
<evidence type="ECO:0000256" key="8">
    <source>
        <dbReference type="ARBA" id="ARBA00023125"/>
    </source>
</evidence>
<dbReference type="InterPro" id="IPR036185">
    <property type="entry name" value="DNA_heli_DnaB-like_N_sf"/>
</dbReference>
<gene>
    <name evidence="14" type="ORF">HMPREF1983_01214</name>
</gene>
<evidence type="ECO:0000256" key="9">
    <source>
        <dbReference type="ARBA" id="ARBA00023235"/>
    </source>
</evidence>
<evidence type="ECO:0000256" key="1">
    <source>
        <dbReference type="ARBA" id="ARBA00008428"/>
    </source>
</evidence>
<keyword evidence="15" id="KW-1185">Reference proteome</keyword>
<evidence type="ECO:0000256" key="6">
    <source>
        <dbReference type="ARBA" id="ARBA00022806"/>
    </source>
</evidence>
<dbReference type="InterPro" id="IPR007693">
    <property type="entry name" value="DNA_helicase_DnaB-like_N"/>
</dbReference>
<keyword evidence="8 12" id="KW-0238">DNA-binding</keyword>
<dbReference type="HOGENOM" id="CLU_005373_0_2_9"/>
<keyword evidence="3 12" id="KW-0235">DNA replication</keyword>
<dbReference type="RefSeq" id="WP_021752392.1">
    <property type="nucleotide sequence ID" value="NZ_KI271800.1"/>
</dbReference>
<evidence type="ECO:0000256" key="5">
    <source>
        <dbReference type="ARBA" id="ARBA00022801"/>
    </source>
</evidence>
<dbReference type="Gene3D" id="1.10.860.10">
    <property type="entry name" value="DNAb Helicase, Chain A"/>
    <property type="match status" value="1"/>
</dbReference>
<comment type="catalytic activity">
    <reaction evidence="10 12">
        <text>ATP + H2O = ADP + phosphate + H(+)</text>
        <dbReference type="Rhea" id="RHEA:13065"/>
        <dbReference type="ChEBI" id="CHEBI:15377"/>
        <dbReference type="ChEBI" id="CHEBI:15378"/>
        <dbReference type="ChEBI" id="CHEBI:30616"/>
        <dbReference type="ChEBI" id="CHEBI:43474"/>
        <dbReference type="ChEBI" id="CHEBI:456216"/>
        <dbReference type="EC" id="5.6.2.3"/>
    </reaction>
</comment>
<evidence type="ECO:0000313" key="15">
    <source>
        <dbReference type="Proteomes" id="UP000016637"/>
    </source>
</evidence>
<evidence type="ECO:0000256" key="2">
    <source>
        <dbReference type="ARBA" id="ARBA00022515"/>
    </source>
</evidence>
<dbReference type="SUPFAM" id="SSF48024">
    <property type="entry name" value="N-terminal domain of DnaB helicase"/>
    <property type="match status" value="1"/>
</dbReference>
<dbReference type="InterPro" id="IPR027417">
    <property type="entry name" value="P-loop_NTPase"/>
</dbReference>
<evidence type="ECO:0000259" key="13">
    <source>
        <dbReference type="PROSITE" id="PS51199"/>
    </source>
</evidence>
<keyword evidence="9" id="KW-0413">Isomerase</keyword>
<dbReference type="Proteomes" id="UP000016637">
    <property type="component" value="Unassembled WGS sequence"/>
</dbReference>
<evidence type="ECO:0000256" key="12">
    <source>
        <dbReference type="RuleBase" id="RU362085"/>
    </source>
</evidence>
<protein>
    <recommendedName>
        <fullName evidence="11 12">Replicative DNA helicase</fullName>
        <ecNumber evidence="11 12">5.6.2.3</ecNumber>
    </recommendedName>
</protein>
<comment type="function">
    <text evidence="12">The main replicative DNA helicase, it participates in initiation and elongation during chromosome replication. Travels ahead of the DNA replisome, separating dsDNA into templates for DNA synthesis. A processive ATP-dependent 5'-3' DNA helicase it has DNA-dependent ATPase activity.</text>
</comment>
<dbReference type="PROSITE" id="PS51199">
    <property type="entry name" value="SF4_HELICASE"/>
    <property type="match status" value="1"/>
</dbReference>
<dbReference type="PANTHER" id="PTHR30153">
    <property type="entry name" value="REPLICATIVE DNA HELICASE DNAB"/>
    <property type="match status" value="1"/>
</dbReference>
<dbReference type="Pfam" id="PF03796">
    <property type="entry name" value="DnaB_C"/>
    <property type="match status" value="1"/>
</dbReference>
<name>U2QLJ2_9BACL</name>
<dbReference type="EMBL" id="AWVP01000074">
    <property type="protein sequence ID" value="ERK57074.1"/>
    <property type="molecule type" value="Genomic_DNA"/>
</dbReference>
<dbReference type="GO" id="GO:0016887">
    <property type="term" value="F:ATP hydrolysis activity"/>
    <property type="evidence" value="ECO:0007669"/>
    <property type="project" value="RHEA"/>
</dbReference>
<accession>U2QLJ2</accession>
<dbReference type="Pfam" id="PF00772">
    <property type="entry name" value="DnaB"/>
    <property type="match status" value="1"/>
</dbReference>
<dbReference type="InterPro" id="IPR007694">
    <property type="entry name" value="DNA_helicase_DnaB-like_C"/>
</dbReference>
<evidence type="ECO:0000256" key="3">
    <source>
        <dbReference type="ARBA" id="ARBA00022705"/>
    </source>
</evidence>
<evidence type="ECO:0000256" key="4">
    <source>
        <dbReference type="ARBA" id="ARBA00022741"/>
    </source>
</evidence>
<keyword evidence="6 12" id="KW-0347">Helicase</keyword>
<keyword evidence="2 12" id="KW-0639">Primosome</keyword>
<dbReference type="GO" id="GO:0005524">
    <property type="term" value="F:ATP binding"/>
    <property type="evidence" value="ECO:0007669"/>
    <property type="project" value="UniProtKB-UniRule"/>
</dbReference>